<evidence type="ECO:0000256" key="6">
    <source>
        <dbReference type="SAM" id="Phobius"/>
    </source>
</evidence>
<dbReference type="Pfam" id="PF02653">
    <property type="entry name" value="BPD_transp_2"/>
    <property type="match status" value="1"/>
</dbReference>
<keyword evidence="8" id="KW-1185">Reference proteome</keyword>
<name>A0A411YEU5_9ACTN</name>
<dbReference type="GO" id="GO:0005886">
    <property type="term" value="C:plasma membrane"/>
    <property type="evidence" value="ECO:0007669"/>
    <property type="project" value="UniProtKB-SubCell"/>
</dbReference>
<keyword evidence="4 6" id="KW-1133">Transmembrane helix</keyword>
<evidence type="ECO:0000313" key="7">
    <source>
        <dbReference type="EMBL" id="QBI19738.1"/>
    </source>
</evidence>
<dbReference type="InterPro" id="IPR001851">
    <property type="entry name" value="ABC_transp_permease"/>
</dbReference>
<dbReference type="PANTHER" id="PTHR43370">
    <property type="entry name" value="SUGAR ABC TRANSPORTER INTEGRAL MEMBRANE PROTEIN-RELATED"/>
    <property type="match status" value="1"/>
</dbReference>
<feature type="transmembrane region" description="Helical" evidence="6">
    <location>
        <begin position="222"/>
        <end position="238"/>
    </location>
</feature>
<keyword evidence="5 6" id="KW-0472">Membrane</keyword>
<keyword evidence="2" id="KW-1003">Cell membrane</keyword>
<dbReference type="Proteomes" id="UP000291469">
    <property type="component" value="Chromosome"/>
</dbReference>
<evidence type="ECO:0000256" key="5">
    <source>
        <dbReference type="ARBA" id="ARBA00023136"/>
    </source>
</evidence>
<feature type="transmembrane region" description="Helical" evidence="6">
    <location>
        <begin position="33"/>
        <end position="55"/>
    </location>
</feature>
<dbReference type="GO" id="GO:0022857">
    <property type="term" value="F:transmembrane transporter activity"/>
    <property type="evidence" value="ECO:0007669"/>
    <property type="project" value="InterPro"/>
</dbReference>
<feature type="transmembrane region" description="Helical" evidence="6">
    <location>
        <begin position="144"/>
        <end position="161"/>
    </location>
</feature>
<reference evidence="7 8" key="1">
    <citation type="submission" date="2019-01" db="EMBL/GenBank/DDBJ databases">
        <title>Egibacter rhizosphaerae EGI 80759T.</title>
        <authorList>
            <person name="Chen D.-D."/>
            <person name="Tian Y."/>
            <person name="Jiao J.-Y."/>
            <person name="Zhang X.-T."/>
            <person name="Zhang Y.-G."/>
            <person name="Zhang Y."/>
            <person name="Xiao M."/>
            <person name="Shu W.-S."/>
            <person name="Li W.-J."/>
        </authorList>
    </citation>
    <scope>NUCLEOTIDE SEQUENCE [LARGE SCALE GENOMIC DNA]</scope>
    <source>
        <strain evidence="7 8">EGI 80759</strain>
    </source>
</reference>
<dbReference type="EMBL" id="CP036402">
    <property type="protein sequence ID" value="QBI19738.1"/>
    <property type="molecule type" value="Genomic_DNA"/>
</dbReference>
<accession>A0A411YEU5</accession>
<feature type="transmembrane region" description="Helical" evidence="6">
    <location>
        <begin position="272"/>
        <end position="290"/>
    </location>
</feature>
<organism evidence="7 8">
    <name type="scientific">Egibacter rhizosphaerae</name>
    <dbReference type="NCBI Taxonomy" id="1670831"/>
    <lineage>
        <taxon>Bacteria</taxon>
        <taxon>Bacillati</taxon>
        <taxon>Actinomycetota</taxon>
        <taxon>Nitriliruptoria</taxon>
        <taxon>Egibacterales</taxon>
        <taxon>Egibacteraceae</taxon>
        <taxon>Egibacter</taxon>
    </lineage>
</organism>
<keyword evidence="3 6" id="KW-0812">Transmembrane</keyword>
<dbReference type="PANTHER" id="PTHR43370:SF2">
    <property type="entry name" value="ABC TRANSPORTER PERMEASE PROTEIN"/>
    <property type="match status" value="1"/>
</dbReference>
<sequence>MDVTIVVLTLAAAVGAGTPLALAALGALLSERAGVLNLGIEGLMLVGAVNAFIVAEVSGQPLLGLVAGAAAGGALAIIHAFLSITMRANQIVAGLALVLLGTGIAMFLGQPIEGQPLSARLPDTSLPLLSEIPILGRILFDQDVVVYGTWVVIAAATFYLMRTRTGLAVRAVGEAPATADVMGIRVAAVRYAHVVASGVFAGAGGAYIILARVPAWAQDGTTAGLGWIAIALVVFASWRPWRALAGAYLFGVALRANFALQAAGFTAVPAEFLSMLPYLVTVAVLMVITATDTRERLGAPTALGVPYVRDER</sequence>
<dbReference type="OrthoDB" id="9792579at2"/>
<proteinExistence type="predicted"/>
<feature type="transmembrane region" description="Helical" evidence="6">
    <location>
        <begin position="62"/>
        <end position="82"/>
    </location>
</feature>
<dbReference type="CDD" id="cd06580">
    <property type="entry name" value="TM_PBP1_transp_TpRbsC_like"/>
    <property type="match status" value="1"/>
</dbReference>
<feature type="transmembrane region" description="Helical" evidence="6">
    <location>
        <begin position="191"/>
        <end position="210"/>
    </location>
</feature>
<evidence type="ECO:0000256" key="3">
    <source>
        <dbReference type="ARBA" id="ARBA00022692"/>
    </source>
</evidence>
<evidence type="ECO:0000256" key="1">
    <source>
        <dbReference type="ARBA" id="ARBA00004651"/>
    </source>
</evidence>
<evidence type="ECO:0000256" key="4">
    <source>
        <dbReference type="ARBA" id="ARBA00022989"/>
    </source>
</evidence>
<feature type="transmembrane region" description="Helical" evidence="6">
    <location>
        <begin position="88"/>
        <end position="109"/>
    </location>
</feature>
<protein>
    <submittedName>
        <fullName evidence="7">ABC transporter permease</fullName>
    </submittedName>
</protein>
<evidence type="ECO:0000256" key="2">
    <source>
        <dbReference type="ARBA" id="ARBA00022475"/>
    </source>
</evidence>
<gene>
    <name evidence="7" type="ORF">ER308_09365</name>
</gene>
<feature type="transmembrane region" description="Helical" evidence="6">
    <location>
        <begin position="245"/>
        <end position="266"/>
    </location>
</feature>
<comment type="subcellular location">
    <subcellularLocation>
        <location evidence="1">Cell membrane</location>
        <topology evidence="1">Multi-pass membrane protein</topology>
    </subcellularLocation>
</comment>
<dbReference type="AlphaFoldDB" id="A0A411YEU5"/>
<dbReference type="RefSeq" id="WP_131154735.1">
    <property type="nucleotide sequence ID" value="NZ_CP036402.1"/>
</dbReference>
<dbReference type="KEGG" id="erz:ER308_09365"/>
<evidence type="ECO:0000313" key="8">
    <source>
        <dbReference type="Proteomes" id="UP000291469"/>
    </source>
</evidence>